<evidence type="ECO:0000256" key="7">
    <source>
        <dbReference type="ARBA" id="ARBA00023136"/>
    </source>
</evidence>
<dbReference type="EMBL" id="EF085997">
    <property type="protein sequence ID" value="ABK25290.1"/>
    <property type="molecule type" value="mRNA"/>
</dbReference>
<keyword evidence="3" id="KW-0813">Transport</keyword>
<dbReference type="PANTHER" id="PTHR33228:SF77">
    <property type="entry name" value="PROTEIN GLUTAMINE DUMPER 2"/>
    <property type="match status" value="1"/>
</dbReference>
<dbReference type="GO" id="GO:0006865">
    <property type="term" value="P:amino acid transport"/>
    <property type="evidence" value="ECO:0007669"/>
    <property type="project" value="UniProtKB-KW"/>
</dbReference>
<evidence type="ECO:0000256" key="2">
    <source>
        <dbReference type="ARBA" id="ARBA00009977"/>
    </source>
</evidence>
<keyword evidence="4" id="KW-0812">Transmembrane</keyword>
<evidence type="ECO:0000256" key="5">
    <source>
        <dbReference type="ARBA" id="ARBA00022970"/>
    </source>
</evidence>
<protein>
    <submittedName>
        <fullName evidence="9">Uncharacterized protein</fullName>
    </submittedName>
</protein>
<feature type="chain" id="PRO_5002739181" evidence="8">
    <location>
        <begin position="23"/>
        <end position="65"/>
    </location>
</feature>
<keyword evidence="5" id="KW-0029">Amino-acid transport</keyword>
<evidence type="ECO:0000313" key="9">
    <source>
        <dbReference type="EMBL" id="ABK25290.1"/>
    </source>
</evidence>
<reference evidence="9" key="1">
    <citation type="journal article" date="2008" name="BMC Genomics">
        <title>A conifer genomics resource of 200,000 spruce (Picea spp.) ESTs and 6,464 high-quality, sequence-finished full-length cDNAs for Sitka spruce (Picea sitchensis).</title>
        <authorList>
            <person name="Ralph S.G."/>
            <person name="Chun H.J."/>
            <person name="Kolosova N."/>
            <person name="Cooper D."/>
            <person name="Oddy C."/>
            <person name="Ritland C.E."/>
            <person name="Kirkpatrick R."/>
            <person name="Moore R."/>
            <person name="Barber S."/>
            <person name="Holt R.A."/>
            <person name="Jones S.J."/>
            <person name="Marra M.A."/>
            <person name="Douglas C.J."/>
            <person name="Ritland K."/>
            <person name="Bohlmann J."/>
        </authorList>
    </citation>
    <scope>NUCLEOTIDE SEQUENCE</scope>
    <source>
        <tissue evidence="9">Green portion of the leader tissue</tissue>
    </source>
</reference>
<comment type="subcellular location">
    <subcellularLocation>
        <location evidence="1">Membrane</location>
        <topology evidence="1">Single-pass membrane protein</topology>
    </subcellularLocation>
</comment>
<organism evidence="9">
    <name type="scientific">Picea sitchensis</name>
    <name type="common">Sitka spruce</name>
    <name type="synonym">Pinus sitchensis</name>
    <dbReference type="NCBI Taxonomy" id="3332"/>
    <lineage>
        <taxon>Eukaryota</taxon>
        <taxon>Viridiplantae</taxon>
        <taxon>Streptophyta</taxon>
        <taxon>Embryophyta</taxon>
        <taxon>Tracheophyta</taxon>
        <taxon>Spermatophyta</taxon>
        <taxon>Pinopsida</taxon>
        <taxon>Pinidae</taxon>
        <taxon>Conifers I</taxon>
        <taxon>Pinales</taxon>
        <taxon>Pinaceae</taxon>
        <taxon>Picea</taxon>
    </lineage>
</organism>
<keyword evidence="6" id="KW-1133">Transmembrane helix</keyword>
<dbReference type="InterPro" id="IPR040359">
    <property type="entry name" value="GDU"/>
</dbReference>
<evidence type="ECO:0000256" key="8">
    <source>
        <dbReference type="SAM" id="SignalP"/>
    </source>
</evidence>
<evidence type="ECO:0000256" key="4">
    <source>
        <dbReference type="ARBA" id="ARBA00022692"/>
    </source>
</evidence>
<keyword evidence="7" id="KW-0472">Membrane</keyword>
<evidence type="ECO:0000256" key="3">
    <source>
        <dbReference type="ARBA" id="ARBA00022448"/>
    </source>
</evidence>
<evidence type="ECO:0000256" key="6">
    <source>
        <dbReference type="ARBA" id="ARBA00022989"/>
    </source>
</evidence>
<dbReference type="AlphaFoldDB" id="A9NXC9"/>
<sequence length="65" mass="7129">MLILVAMALLTLACSFRKMVRSDNLLTASTPKMGTEKDVEEEKVAVVMAGDERPTFLAMPKPVMT</sequence>
<name>A9NXC9_PICSI</name>
<evidence type="ECO:0000256" key="1">
    <source>
        <dbReference type="ARBA" id="ARBA00004167"/>
    </source>
</evidence>
<dbReference type="PANTHER" id="PTHR33228">
    <property type="entry name" value="PROTEIN GLUTAMINE DUMPER 4-RELATED"/>
    <property type="match status" value="1"/>
</dbReference>
<accession>A9NXC9</accession>
<comment type="similarity">
    <text evidence="2">Belongs to the GLUTAMINE DUMPER 1 (TC 9.B.60) family.</text>
</comment>
<dbReference type="GO" id="GO:0016020">
    <property type="term" value="C:membrane"/>
    <property type="evidence" value="ECO:0007669"/>
    <property type="project" value="UniProtKB-SubCell"/>
</dbReference>
<dbReference type="GO" id="GO:0080143">
    <property type="term" value="P:regulation of amino acid export"/>
    <property type="evidence" value="ECO:0007669"/>
    <property type="project" value="InterPro"/>
</dbReference>
<keyword evidence="8" id="KW-0732">Signal</keyword>
<feature type="signal peptide" evidence="8">
    <location>
        <begin position="1"/>
        <end position="22"/>
    </location>
</feature>
<proteinExistence type="evidence at transcript level"/>